<dbReference type="Gene3D" id="1.10.150.240">
    <property type="entry name" value="Putative phosphatase, domain 2"/>
    <property type="match status" value="1"/>
</dbReference>
<dbReference type="PANTHER" id="PTHR18901:SF38">
    <property type="entry name" value="PSEUDOURIDINE-5'-PHOSPHATASE"/>
    <property type="match status" value="1"/>
</dbReference>
<dbReference type="NCBIfam" id="TIGR01509">
    <property type="entry name" value="HAD-SF-IA-v3"/>
    <property type="match status" value="1"/>
</dbReference>
<dbReference type="AlphaFoldDB" id="A0A7W6DNP2"/>
<dbReference type="EMBL" id="JACIEJ010000002">
    <property type="protein sequence ID" value="MBB3984881.1"/>
    <property type="molecule type" value="Genomic_DNA"/>
</dbReference>
<accession>A0A7W6DNP2</accession>
<gene>
    <name evidence="1" type="ORF">GGQ68_001197</name>
</gene>
<keyword evidence="1" id="KW-0378">Hydrolase</keyword>
<evidence type="ECO:0000313" key="2">
    <source>
        <dbReference type="Proteomes" id="UP000541426"/>
    </source>
</evidence>
<dbReference type="PRINTS" id="PR00413">
    <property type="entry name" value="HADHALOGNASE"/>
</dbReference>
<sequence>MPYDAVIFDLDGTLLDTEALAMRAGEIAAQRLDLPWTAAFFHSLIGGDSLGTEAKLAAQFGAQNMPGFHLAWRDAHDDLVSDGVPVKPTALDLLDRLEARGMPFAVATSSHHESAMHKLGASGLAPRIATLISRDCVTHAKPHPEPYLTAAARLGVAATRCLAFEDSTPGARAARAAGMTVVVVPDMAEVETGHAHHTAATLIEGARAAGLH</sequence>
<evidence type="ECO:0000313" key="1">
    <source>
        <dbReference type="EMBL" id="MBB3984881.1"/>
    </source>
</evidence>
<dbReference type="InterPro" id="IPR023198">
    <property type="entry name" value="PGP-like_dom2"/>
</dbReference>
<proteinExistence type="predicted"/>
<dbReference type="Pfam" id="PF00702">
    <property type="entry name" value="Hydrolase"/>
    <property type="match status" value="1"/>
</dbReference>
<dbReference type="Proteomes" id="UP000541426">
    <property type="component" value="Unassembled WGS sequence"/>
</dbReference>
<protein>
    <submittedName>
        <fullName evidence="1">HAD superfamily hydrolase (TIGR01509 family)</fullName>
    </submittedName>
</protein>
<dbReference type="SUPFAM" id="SSF56784">
    <property type="entry name" value="HAD-like"/>
    <property type="match status" value="1"/>
</dbReference>
<organism evidence="1 2">
    <name type="scientific">Sagittula marina</name>
    <dbReference type="NCBI Taxonomy" id="943940"/>
    <lineage>
        <taxon>Bacteria</taxon>
        <taxon>Pseudomonadati</taxon>
        <taxon>Pseudomonadota</taxon>
        <taxon>Alphaproteobacteria</taxon>
        <taxon>Rhodobacterales</taxon>
        <taxon>Roseobacteraceae</taxon>
        <taxon>Sagittula</taxon>
    </lineage>
</organism>
<comment type="caution">
    <text evidence="1">The sequence shown here is derived from an EMBL/GenBank/DDBJ whole genome shotgun (WGS) entry which is preliminary data.</text>
</comment>
<dbReference type="RefSeq" id="WP_183963883.1">
    <property type="nucleotide sequence ID" value="NZ_BAABBZ010000014.1"/>
</dbReference>
<dbReference type="PANTHER" id="PTHR18901">
    <property type="entry name" value="2-DEOXYGLUCOSE-6-PHOSPHATE PHOSPHATASE 2"/>
    <property type="match status" value="1"/>
</dbReference>
<dbReference type="CDD" id="cd07505">
    <property type="entry name" value="HAD_BPGM-like"/>
    <property type="match status" value="1"/>
</dbReference>
<dbReference type="SFLD" id="SFLDG01129">
    <property type="entry name" value="C1.5:_HAD__Beta-PGM__Phosphata"/>
    <property type="match status" value="1"/>
</dbReference>
<dbReference type="InterPro" id="IPR006439">
    <property type="entry name" value="HAD-SF_hydro_IA"/>
</dbReference>
<dbReference type="GO" id="GO:0016787">
    <property type="term" value="F:hydrolase activity"/>
    <property type="evidence" value="ECO:0007669"/>
    <property type="project" value="UniProtKB-KW"/>
</dbReference>
<reference evidence="1 2" key="1">
    <citation type="submission" date="2020-08" db="EMBL/GenBank/DDBJ databases">
        <title>Genomic Encyclopedia of Type Strains, Phase IV (KMG-IV): sequencing the most valuable type-strain genomes for metagenomic binning, comparative biology and taxonomic classification.</title>
        <authorList>
            <person name="Goeker M."/>
        </authorList>
    </citation>
    <scope>NUCLEOTIDE SEQUENCE [LARGE SCALE GENOMIC DNA]</scope>
    <source>
        <strain evidence="1 2">DSM 102235</strain>
    </source>
</reference>
<dbReference type="InterPro" id="IPR036412">
    <property type="entry name" value="HAD-like_sf"/>
</dbReference>
<keyword evidence="2" id="KW-1185">Reference proteome</keyword>
<dbReference type="InterPro" id="IPR023214">
    <property type="entry name" value="HAD_sf"/>
</dbReference>
<dbReference type="Gene3D" id="3.40.50.1000">
    <property type="entry name" value="HAD superfamily/HAD-like"/>
    <property type="match status" value="1"/>
</dbReference>
<name>A0A7W6DNP2_9RHOB</name>
<dbReference type="SFLD" id="SFLDS00003">
    <property type="entry name" value="Haloacid_Dehalogenase"/>
    <property type="match status" value="1"/>
</dbReference>